<protein>
    <submittedName>
        <fullName evidence="1">Uncharacterized protein</fullName>
    </submittedName>
</protein>
<dbReference type="EMBL" id="LAZR01003615">
    <property type="protein sequence ID" value="KKN16431.1"/>
    <property type="molecule type" value="Genomic_DNA"/>
</dbReference>
<sequence>MQDDEIRATLQDAFPPPPWFGLEALRRWRPGAKFKTRLEADEGTYFLKETIGYRGTVRGEIRFYRGKHTTAPLWPGEALLYYDVVIDEGVAKQVTIIETLTSPELQHRGFGSVLVRLMEDRARQYEVPTIRGHAMEESEAFWIAQGYTLRHEGARRVIEKQF</sequence>
<dbReference type="InterPro" id="IPR016181">
    <property type="entry name" value="Acyl_CoA_acyltransferase"/>
</dbReference>
<dbReference type="SUPFAM" id="SSF55729">
    <property type="entry name" value="Acyl-CoA N-acyltransferases (Nat)"/>
    <property type="match status" value="1"/>
</dbReference>
<name>A0A0F9QTJ5_9ZZZZ</name>
<gene>
    <name evidence="1" type="ORF">LCGC14_0976090</name>
</gene>
<accession>A0A0F9QTJ5</accession>
<reference evidence="1" key="1">
    <citation type="journal article" date="2015" name="Nature">
        <title>Complex archaea that bridge the gap between prokaryotes and eukaryotes.</title>
        <authorList>
            <person name="Spang A."/>
            <person name="Saw J.H."/>
            <person name="Jorgensen S.L."/>
            <person name="Zaremba-Niedzwiedzka K."/>
            <person name="Martijn J."/>
            <person name="Lind A.E."/>
            <person name="van Eijk R."/>
            <person name="Schleper C."/>
            <person name="Guy L."/>
            <person name="Ettema T.J."/>
        </authorList>
    </citation>
    <scope>NUCLEOTIDE SEQUENCE</scope>
</reference>
<dbReference type="Gene3D" id="3.40.630.30">
    <property type="match status" value="1"/>
</dbReference>
<dbReference type="AlphaFoldDB" id="A0A0F9QTJ5"/>
<evidence type="ECO:0000313" key="1">
    <source>
        <dbReference type="EMBL" id="KKN16431.1"/>
    </source>
</evidence>
<organism evidence="1">
    <name type="scientific">marine sediment metagenome</name>
    <dbReference type="NCBI Taxonomy" id="412755"/>
    <lineage>
        <taxon>unclassified sequences</taxon>
        <taxon>metagenomes</taxon>
        <taxon>ecological metagenomes</taxon>
    </lineage>
</organism>
<proteinExistence type="predicted"/>
<comment type="caution">
    <text evidence="1">The sequence shown here is derived from an EMBL/GenBank/DDBJ whole genome shotgun (WGS) entry which is preliminary data.</text>
</comment>